<comment type="caution">
    <text evidence="3">The sequence shown here is derived from an EMBL/GenBank/DDBJ whole genome shotgun (WGS) entry which is preliminary data.</text>
</comment>
<gene>
    <name evidence="3" type="ORF">APR03_002882</name>
</gene>
<dbReference type="PANTHER" id="PTHR33164">
    <property type="entry name" value="TRANSCRIPTIONAL REGULATOR, MARR FAMILY"/>
    <property type="match status" value="1"/>
</dbReference>
<sequence length="165" mass="17676">MSRALLEVAVVAMNSVVAQTNDRLDEVLRAHKLTGATAQALWAIDPDEAPPSMKTMAARLFCNAPNLTFVVNQLTDRGLVERAVDPTDRRSRVVLLTEDGLQARSAIIEAALSNTPLARLDEAQLQQLVALLATAVRQEPVAVDAPPATPSKSRRKTAEPASSST</sequence>
<keyword evidence="4" id="KW-1185">Reference proteome</keyword>
<feature type="region of interest" description="Disordered" evidence="1">
    <location>
        <begin position="139"/>
        <end position="165"/>
    </location>
</feature>
<evidence type="ECO:0000313" key="4">
    <source>
        <dbReference type="Proteomes" id="UP001139493"/>
    </source>
</evidence>
<accession>A0A9X2GAC5</accession>
<reference evidence="3" key="1">
    <citation type="submission" date="2022-06" db="EMBL/GenBank/DDBJ databases">
        <title>Genomic Encyclopedia of Archaeal and Bacterial Type Strains, Phase II (KMG-II): from individual species to whole genera.</title>
        <authorList>
            <person name="Goeker M."/>
        </authorList>
    </citation>
    <scope>NUCLEOTIDE SEQUENCE</scope>
    <source>
        <strain evidence="3">DSM 26652</strain>
    </source>
</reference>
<evidence type="ECO:0000256" key="1">
    <source>
        <dbReference type="SAM" id="MobiDB-lite"/>
    </source>
</evidence>
<dbReference type="RefSeq" id="WP_253836721.1">
    <property type="nucleotide sequence ID" value="NZ_JAMTCS010000008.1"/>
</dbReference>
<dbReference type="Pfam" id="PF12802">
    <property type="entry name" value="MarR_2"/>
    <property type="match status" value="1"/>
</dbReference>
<dbReference type="PROSITE" id="PS50995">
    <property type="entry name" value="HTH_MARR_2"/>
    <property type="match status" value="1"/>
</dbReference>
<dbReference type="SUPFAM" id="SSF46785">
    <property type="entry name" value="Winged helix' DNA-binding domain"/>
    <property type="match status" value="1"/>
</dbReference>
<evidence type="ECO:0000313" key="3">
    <source>
        <dbReference type="EMBL" id="MCP2265526.1"/>
    </source>
</evidence>
<protein>
    <submittedName>
        <fullName evidence="3">DNA-binding transcriptional regulator, MarR family</fullName>
    </submittedName>
</protein>
<keyword evidence="3" id="KW-0238">DNA-binding</keyword>
<dbReference type="SMART" id="SM00347">
    <property type="entry name" value="HTH_MARR"/>
    <property type="match status" value="1"/>
</dbReference>
<dbReference type="PANTHER" id="PTHR33164:SF99">
    <property type="entry name" value="MARR FAMILY REGULATORY PROTEIN"/>
    <property type="match status" value="1"/>
</dbReference>
<dbReference type="InterPro" id="IPR036390">
    <property type="entry name" value="WH_DNA-bd_sf"/>
</dbReference>
<name>A0A9X2GAC5_9MICO</name>
<evidence type="ECO:0000259" key="2">
    <source>
        <dbReference type="PROSITE" id="PS50995"/>
    </source>
</evidence>
<dbReference type="GO" id="GO:0003700">
    <property type="term" value="F:DNA-binding transcription factor activity"/>
    <property type="evidence" value="ECO:0007669"/>
    <property type="project" value="InterPro"/>
</dbReference>
<dbReference type="Proteomes" id="UP001139493">
    <property type="component" value="Unassembled WGS sequence"/>
</dbReference>
<dbReference type="GO" id="GO:0006950">
    <property type="term" value="P:response to stress"/>
    <property type="evidence" value="ECO:0007669"/>
    <property type="project" value="TreeGrafter"/>
</dbReference>
<organism evidence="3 4">
    <name type="scientific">Promicromonospora thailandica</name>
    <dbReference type="NCBI Taxonomy" id="765201"/>
    <lineage>
        <taxon>Bacteria</taxon>
        <taxon>Bacillati</taxon>
        <taxon>Actinomycetota</taxon>
        <taxon>Actinomycetes</taxon>
        <taxon>Micrococcales</taxon>
        <taxon>Promicromonosporaceae</taxon>
        <taxon>Promicromonospora</taxon>
    </lineage>
</organism>
<dbReference type="InterPro" id="IPR039422">
    <property type="entry name" value="MarR/SlyA-like"/>
</dbReference>
<dbReference type="AlphaFoldDB" id="A0A9X2GAC5"/>
<dbReference type="Gene3D" id="1.10.10.10">
    <property type="entry name" value="Winged helix-like DNA-binding domain superfamily/Winged helix DNA-binding domain"/>
    <property type="match status" value="1"/>
</dbReference>
<proteinExistence type="predicted"/>
<feature type="domain" description="HTH marR-type" evidence="2">
    <location>
        <begin position="1"/>
        <end position="137"/>
    </location>
</feature>
<dbReference type="InterPro" id="IPR000835">
    <property type="entry name" value="HTH_MarR-typ"/>
</dbReference>
<dbReference type="InterPro" id="IPR036388">
    <property type="entry name" value="WH-like_DNA-bd_sf"/>
</dbReference>
<dbReference type="GO" id="GO:0003677">
    <property type="term" value="F:DNA binding"/>
    <property type="evidence" value="ECO:0007669"/>
    <property type="project" value="UniProtKB-KW"/>
</dbReference>
<dbReference type="EMBL" id="JAMTCS010000008">
    <property type="protein sequence ID" value="MCP2265526.1"/>
    <property type="molecule type" value="Genomic_DNA"/>
</dbReference>